<dbReference type="GO" id="GO:0003677">
    <property type="term" value="F:DNA binding"/>
    <property type="evidence" value="ECO:0007669"/>
    <property type="project" value="InterPro"/>
</dbReference>
<dbReference type="EMBL" id="CACVKT020008805">
    <property type="protein sequence ID" value="CAC5417746.1"/>
    <property type="molecule type" value="Genomic_DNA"/>
</dbReference>
<sequence>MVASEYGVPYAKLFHKRLHITKNEQLRKHRGNYDAKFRLNEMCKQDINWWIDNIETSKKYVCVGNPEIIIRSDAFLTGWGGVYESQSTGGIGYSGLNTARSALSSFMTLNGHDSIGKHNLVKRFMRGIFQLRPSLPRYNFTWNVSDLLNYLDTLENNSLTLKQITLKCVSLLSLLTVQRLQSIHLLDIRNLEFSNDIVKIKIGDILKQTRPGKHLNEIVLNSFVNTNLCIVTCLKLYIKMTEKFRGKEKKFFVSFVALYKGVSKDTISRWMKTVLIAAGID</sequence>
<reference evidence="1 2" key="1">
    <citation type="submission" date="2020-06" db="EMBL/GenBank/DDBJ databases">
        <authorList>
            <person name="Li R."/>
            <person name="Bekaert M."/>
        </authorList>
    </citation>
    <scope>NUCLEOTIDE SEQUENCE [LARGE SCALE GENOMIC DNA]</scope>
    <source>
        <strain evidence="2">wild</strain>
    </source>
</reference>
<gene>
    <name evidence="1" type="ORF">MCOR_50233</name>
</gene>
<dbReference type="InterPro" id="IPR011010">
    <property type="entry name" value="DNA_brk_join_enz"/>
</dbReference>
<proteinExistence type="predicted"/>
<keyword evidence="2" id="KW-1185">Reference proteome</keyword>
<evidence type="ECO:0008006" key="3">
    <source>
        <dbReference type="Google" id="ProtNLM"/>
    </source>
</evidence>
<evidence type="ECO:0000313" key="2">
    <source>
        <dbReference type="Proteomes" id="UP000507470"/>
    </source>
</evidence>
<dbReference type="PANTHER" id="PTHR35617">
    <property type="entry name" value="PHAGE_INTEGRASE DOMAIN-CONTAINING PROTEIN"/>
    <property type="match status" value="1"/>
</dbReference>
<accession>A0A6J8ECN5</accession>
<evidence type="ECO:0000313" key="1">
    <source>
        <dbReference type="EMBL" id="CAC5417746.1"/>
    </source>
</evidence>
<dbReference type="PANTHER" id="PTHR35617:SF3">
    <property type="entry name" value="CORE-BINDING (CB) DOMAIN-CONTAINING PROTEIN"/>
    <property type="match status" value="1"/>
</dbReference>
<dbReference type="SUPFAM" id="SSF56349">
    <property type="entry name" value="DNA breaking-rejoining enzymes"/>
    <property type="match status" value="1"/>
</dbReference>
<protein>
    <recommendedName>
        <fullName evidence="3">Tyr recombinase domain-containing protein</fullName>
    </recommendedName>
</protein>
<name>A0A6J8ECN5_MYTCO</name>
<dbReference type="OrthoDB" id="10064229at2759"/>
<dbReference type="Proteomes" id="UP000507470">
    <property type="component" value="Unassembled WGS sequence"/>
</dbReference>
<dbReference type="AlphaFoldDB" id="A0A6J8ECN5"/>
<organism evidence="1 2">
    <name type="scientific">Mytilus coruscus</name>
    <name type="common">Sea mussel</name>
    <dbReference type="NCBI Taxonomy" id="42192"/>
    <lineage>
        <taxon>Eukaryota</taxon>
        <taxon>Metazoa</taxon>
        <taxon>Spiralia</taxon>
        <taxon>Lophotrochozoa</taxon>
        <taxon>Mollusca</taxon>
        <taxon>Bivalvia</taxon>
        <taxon>Autobranchia</taxon>
        <taxon>Pteriomorphia</taxon>
        <taxon>Mytilida</taxon>
        <taxon>Mytiloidea</taxon>
        <taxon>Mytilidae</taxon>
        <taxon>Mytilinae</taxon>
        <taxon>Mytilus</taxon>
    </lineage>
</organism>